<dbReference type="OrthoDB" id="6284683at2759"/>
<dbReference type="GO" id="GO:0034314">
    <property type="term" value="P:Arp2/3 complex-mediated actin nucleation"/>
    <property type="evidence" value="ECO:0007669"/>
    <property type="project" value="TreeGrafter"/>
</dbReference>
<dbReference type="InterPro" id="IPR031808">
    <property type="entry name" value="JMY/WHAMM_N"/>
</dbReference>
<dbReference type="EMBL" id="JAGFMF010011381">
    <property type="protein sequence ID" value="KAG8524620.1"/>
    <property type="molecule type" value="Genomic_DNA"/>
</dbReference>
<dbReference type="GO" id="GO:0043065">
    <property type="term" value="P:positive regulation of apoptotic process"/>
    <property type="evidence" value="ECO:0007669"/>
    <property type="project" value="TreeGrafter"/>
</dbReference>
<dbReference type="GO" id="GO:0070060">
    <property type="term" value="P:'de novo' actin filament nucleation"/>
    <property type="evidence" value="ECO:0007669"/>
    <property type="project" value="TreeGrafter"/>
</dbReference>
<feature type="domain" description="JMY/WHAMM N-terminal" evidence="2">
    <location>
        <begin position="12"/>
        <end position="63"/>
    </location>
</feature>
<dbReference type="GO" id="GO:0005634">
    <property type="term" value="C:nucleus"/>
    <property type="evidence" value="ECO:0007669"/>
    <property type="project" value="TreeGrafter"/>
</dbReference>
<organism evidence="3 4">
    <name type="scientific">Galemys pyrenaicus</name>
    <name type="common">Iberian desman</name>
    <name type="synonym">Pyrenean desman</name>
    <dbReference type="NCBI Taxonomy" id="202257"/>
    <lineage>
        <taxon>Eukaryota</taxon>
        <taxon>Metazoa</taxon>
        <taxon>Chordata</taxon>
        <taxon>Craniata</taxon>
        <taxon>Vertebrata</taxon>
        <taxon>Euteleostomi</taxon>
        <taxon>Mammalia</taxon>
        <taxon>Eutheria</taxon>
        <taxon>Laurasiatheria</taxon>
        <taxon>Eulipotyphla</taxon>
        <taxon>Talpidae</taxon>
        <taxon>Galemys</taxon>
    </lineage>
</organism>
<dbReference type="PANTHER" id="PTHR23330">
    <property type="entry name" value="P300 TRANSCRIPTIONAL COFACTOR JMY-RELATED"/>
    <property type="match status" value="1"/>
</dbReference>
<keyword evidence="4" id="KW-1185">Reference proteome</keyword>
<comment type="caution">
    <text evidence="3">The sequence shown here is derived from an EMBL/GenBank/DDBJ whole genome shotgun (WGS) entry which is preliminary data.</text>
</comment>
<evidence type="ECO:0000313" key="4">
    <source>
        <dbReference type="Proteomes" id="UP000700334"/>
    </source>
</evidence>
<dbReference type="GO" id="GO:0072332">
    <property type="term" value="P:intrinsic apoptotic signaling pathway by p53 class mediator"/>
    <property type="evidence" value="ECO:0007669"/>
    <property type="project" value="TreeGrafter"/>
</dbReference>
<reference evidence="3" key="1">
    <citation type="journal article" date="2021" name="Evol. Appl.">
        <title>The genome of the Pyrenean desman and the effects of bottlenecks and inbreeding on the genomic landscape of an endangered species.</title>
        <authorList>
            <person name="Escoda L."/>
            <person name="Castresana J."/>
        </authorList>
    </citation>
    <scope>NUCLEOTIDE SEQUENCE</scope>
    <source>
        <strain evidence="3">IBE-C5619</strain>
    </source>
</reference>
<evidence type="ECO:0000256" key="1">
    <source>
        <dbReference type="SAM" id="MobiDB-lite"/>
    </source>
</evidence>
<dbReference type="Proteomes" id="UP000700334">
    <property type="component" value="Unassembled WGS sequence"/>
</dbReference>
<dbReference type="PANTHER" id="PTHR23330:SF8">
    <property type="entry name" value="JUNCTION-MEDIATING AND -REGULATORY PROTEIN"/>
    <property type="match status" value="1"/>
</dbReference>
<dbReference type="Pfam" id="PF15920">
    <property type="entry name" value="WHAMM-JMY_N"/>
    <property type="match status" value="2"/>
</dbReference>
<evidence type="ECO:0000259" key="2">
    <source>
        <dbReference type="Pfam" id="PF15920"/>
    </source>
</evidence>
<dbReference type="GO" id="GO:0005737">
    <property type="term" value="C:cytoplasm"/>
    <property type="evidence" value="ECO:0007669"/>
    <property type="project" value="TreeGrafter"/>
</dbReference>
<protein>
    <submittedName>
        <fullName evidence="3">Junction-mediating and -regulatory protein</fullName>
    </submittedName>
</protein>
<name>A0A8J6B205_GALPY</name>
<feature type="domain" description="JMY/WHAMM N-terminal" evidence="2">
    <location>
        <begin position="222"/>
        <end position="324"/>
    </location>
</feature>
<feature type="region of interest" description="Disordered" evidence="1">
    <location>
        <begin position="50"/>
        <end position="177"/>
    </location>
</feature>
<dbReference type="GO" id="GO:0003713">
    <property type="term" value="F:transcription coactivator activity"/>
    <property type="evidence" value="ECO:0007669"/>
    <property type="project" value="TreeGrafter"/>
</dbReference>
<sequence length="351" mass="37826">MSFALEETLESDWVAVRPHVFDEREKHKFVFIVAWNEIEGKFAITCHNRTAQRQRSGSREQAGARGSSEPGAPASDGTRGPGSPAGKGRSEATASSTLGRSPGPRRSSAWAEGGSPRSARCLRGDPLLRSPVSKGAESPLKSPGRAKASPVRRGAEGKDVAGATTASAPLAPREEAPVSSVRVVSACGAVSEEIEVLELVKDEAAAPAAPALPDAEQPPSAAELESPAEECSWAGLFSFQDLRAVHQQLCSVNSQLEPCLPVFPEEPSGMWTVLFGGAPEMTEQEIDTLCYQLQVYLGHGLDTCGWKILSQVLFTETDDPEEYYESLSELRQKGYEEVLQRARKRIQEVRP</sequence>
<dbReference type="GO" id="GO:0071933">
    <property type="term" value="F:Arp2/3 complex binding"/>
    <property type="evidence" value="ECO:0007669"/>
    <property type="project" value="TreeGrafter"/>
</dbReference>
<proteinExistence type="predicted"/>
<gene>
    <name evidence="3" type="ORF">J0S82_006482</name>
</gene>
<evidence type="ECO:0000313" key="3">
    <source>
        <dbReference type="EMBL" id="KAG8524620.1"/>
    </source>
</evidence>
<accession>A0A8J6B205</accession>
<dbReference type="AlphaFoldDB" id="A0A8J6B205"/>